<dbReference type="GO" id="GO:0003682">
    <property type="term" value="F:chromatin binding"/>
    <property type="evidence" value="ECO:0007669"/>
    <property type="project" value="TreeGrafter"/>
</dbReference>
<protein>
    <submittedName>
        <fullName evidence="3">SCC3, Cohesin complex subunit 3</fullName>
    </submittedName>
</protein>
<dbReference type="PANTHER" id="PTHR11199">
    <property type="entry name" value="STROMAL ANTIGEN"/>
    <property type="match status" value="1"/>
</dbReference>
<dbReference type="GO" id="GO:0000785">
    <property type="term" value="C:chromatin"/>
    <property type="evidence" value="ECO:0007669"/>
    <property type="project" value="TreeGrafter"/>
</dbReference>
<dbReference type="SUPFAM" id="SSF48371">
    <property type="entry name" value="ARM repeat"/>
    <property type="match status" value="1"/>
</dbReference>
<feature type="compositionally biased region" description="Basic residues" evidence="1">
    <location>
        <begin position="1095"/>
        <end position="1106"/>
    </location>
</feature>
<dbReference type="GO" id="GO:0005634">
    <property type="term" value="C:nucleus"/>
    <property type="evidence" value="ECO:0007669"/>
    <property type="project" value="TreeGrafter"/>
</dbReference>
<name>A0A196SM08_BLAHN</name>
<keyword evidence="4" id="KW-1185">Reference proteome</keyword>
<dbReference type="InterPro" id="IPR016024">
    <property type="entry name" value="ARM-type_fold"/>
</dbReference>
<feature type="domain" description="SCD" evidence="2">
    <location>
        <begin position="301"/>
        <end position="385"/>
    </location>
</feature>
<accession>A0A196SM08</accession>
<comment type="caution">
    <text evidence="3">The sequence shown here is derived from an EMBL/GenBank/DDBJ whole genome shotgun (WGS) entry which is preliminary data.</text>
</comment>
<dbReference type="Pfam" id="PF21581">
    <property type="entry name" value="SCD"/>
    <property type="match status" value="1"/>
</dbReference>
<evidence type="ECO:0000259" key="2">
    <source>
        <dbReference type="PROSITE" id="PS51425"/>
    </source>
</evidence>
<evidence type="ECO:0000313" key="4">
    <source>
        <dbReference type="Proteomes" id="UP000078348"/>
    </source>
</evidence>
<reference evidence="3 4" key="1">
    <citation type="submission" date="2016-05" db="EMBL/GenBank/DDBJ databases">
        <title>Nuclear genome of Blastocystis sp. subtype 1 NandII.</title>
        <authorList>
            <person name="Gentekaki E."/>
            <person name="Curtis B."/>
            <person name="Stairs C."/>
            <person name="Eme L."/>
            <person name="Herman E."/>
            <person name="Klimes V."/>
            <person name="Arias M.C."/>
            <person name="Elias M."/>
            <person name="Hilliou F."/>
            <person name="Klute M."/>
            <person name="Malik S.-B."/>
            <person name="Pightling A."/>
            <person name="Rachubinski R."/>
            <person name="Salas D."/>
            <person name="Schlacht A."/>
            <person name="Suga H."/>
            <person name="Archibald J."/>
            <person name="Ball S.G."/>
            <person name="Clark G."/>
            <person name="Dacks J."/>
            <person name="Van Der Giezen M."/>
            <person name="Tsaousis A."/>
            <person name="Roger A."/>
        </authorList>
    </citation>
    <scope>NUCLEOTIDE SEQUENCE [LARGE SCALE GENOMIC DNA]</scope>
    <source>
        <strain evidence="4">ATCC 50177 / NandII</strain>
    </source>
</reference>
<evidence type="ECO:0000256" key="1">
    <source>
        <dbReference type="SAM" id="MobiDB-lite"/>
    </source>
</evidence>
<dbReference type="OrthoDB" id="498590at2759"/>
<dbReference type="STRING" id="478820.A0A196SM08"/>
<dbReference type="GO" id="GO:0007062">
    <property type="term" value="P:sister chromatid cohesion"/>
    <property type="evidence" value="ECO:0007669"/>
    <property type="project" value="TreeGrafter"/>
</dbReference>
<dbReference type="InterPro" id="IPR020839">
    <property type="entry name" value="SCD"/>
</dbReference>
<gene>
    <name evidence="3" type="ORF">AV274_0167</name>
</gene>
<dbReference type="AlphaFoldDB" id="A0A196SM08"/>
<dbReference type="InterPro" id="IPR039662">
    <property type="entry name" value="Cohesin_Scc3/SA"/>
</dbReference>
<feature type="region of interest" description="Disordered" evidence="1">
    <location>
        <begin position="1"/>
        <end position="26"/>
    </location>
</feature>
<dbReference type="GO" id="GO:0008278">
    <property type="term" value="C:cohesin complex"/>
    <property type="evidence" value="ECO:0007669"/>
    <property type="project" value="TreeGrafter"/>
</dbReference>
<dbReference type="PANTHER" id="PTHR11199:SF0">
    <property type="entry name" value="LD34181P-RELATED"/>
    <property type="match status" value="1"/>
</dbReference>
<dbReference type="PROSITE" id="PS51425">
    <property type="entry name" value="SCD"/>
    <property type="match status" value="1"/>
</dbReference>
<feature type="region of interest" description="Disordered" evidence="1">
    <location>
        <begin position="1079"/>
        <end position="1106"/>
    </location>
</feature>
<dbReference type="Proteomes" id="UP000078348">
    <property type="component" value="Unassembled WGS sequence"/>
</dbReference>
<dbReference type="EMBL" id="LXWW01000007">
    <property type="protein sequence ID" value="OAO18095.1"/>
    <property type="molecule type" value="Genomic_DNA"/>
</dbReference>
<sequence>MARTKKTKRQSAASKPAKANQNMDEIIAQDETLELPKEGEESLMVDTLEETAPMEVEEDSIVTKAAGAEEEPSISLGQLEVDADATPSAEKRRRTTKRVVQYPEEIVSNECYSLFLALYRDRGSVEALIADTVKDLKKAKSKSGIKLIALILYLSDLKLKEEVKTNKPITSLSLSDLILDSQDNHLLPFKTFSKRSAAKLQYSVQFRRNAAFWVGIGRNFFDYREETAHRLLELLLELTTYNHRNLRFVATACVLSIAQGVMEAEKEAREALAQSKRKNASFQSLAQECHDLQEQLYIQVLSHRVRDVFAPTRLLCVVMIGVLTHCNSAYLTDDYLKYVGTALGDTDGAVRLEAVRQLIALVREEEGNEVVREVVRRYKARILFMSRDTQPVVIMAVVSLIDAMREIGLISGDEDGLVFELAIDADRNIGNRAFHYLHKYRLTKPLGGKKSSVPENTQVLIRVLEYLEEFAADAQEVNHVYFFVRNCAGAGATLVNEENEKVLNVEEMASLLSKQRQELGLTLRQLTLLAVLLKATVQLFHDNQEEGAFYAKMNEIVVPHIAELVTTYKTDSAVYRPLVEIIEFLQFPDFASISAIASLLLSLFEKEGDSVFGNRILNTLTHIHVIEKAGTDASIARLLHEACARIAAAWSQRYDGLMLELTALKEEAMEPALAERLEPLCGELGQLCNLLCYQDETAALDAANVAGTVEVLLLDVANSRRDDVSVELRFFCRRFQQLGLLYRLLAAKSPAGASSASGTPSSTAGASSAPPSLEDVNARVGAWVAAVQEDLRVLVESSQATVRANKRRREVLLLYATMVSDLLIPVGDALITEQVAQTFGDLSLLLLLGSMDADCAAGEEAEEQRSAQQAWVKKVLTPLYHCSVAHAATVLPAALLFFLTDYGEVATGMCKELLRALREKDAKVFCHLVQDALQYAFTMHKKGKRVVVEEAKNAECLYEHFLGVSRRLAALLGVQLNYELLVALFEMMRECVQFVATARSTEIVEFYEALLPFVPKLTKEARGYLLEDLDKSVEGYDEDVREALTAAMKEKDKEPERNYVRVFAAFRAALMKEKVVKEKKEAEKEKPVLKAIASRGRKRSKPSGRK</sequence>
<proteinExistence type="predicted"/>
<feature type="compositionally biased region" description="Basic and acidic residues" evidence="1">
    <location>
        <begin position="1079"/>
        <end position="1088"/>
    </location>
</feature>
<organism evidence="3 4">
    <name type="scientific">Blastocystis sp. subtype 1 (strain ATCC 50177 / NandII)</name>
    <dbReference type="NCBI Taxonomy" id="478820"/>
    <lineage>
        <taxon>Eukaryota</taxon>
        <taxon>Sar</taxon>
        <taxon>Stramenopiles</taxon>
        <taxon>Bigyra</taxon>
        <taxon>Opalozoa</taxon>
        <taxon>Opalinata</taxon>
        <taxon>Blastocystidae</taxon>
        <taxon>Blastocystis</taxon>
    </lineage>
</organism>
<evidence type="ECO:0000313" key="3">
    <source>
        <dbReference type="EMBL" id="OAO18095.1"/>
    </source>
</evidence>